<evidence type="ECO:0000313" key="2">
    <source>
        <dbReference type="EMBL" id="PDO82766.1"/>
    </source>
</evidence>
<dbReference type="InterPro" id="IPR014115">
    <property type="entry name" value="TrbI_Ftype"/>
</dbReference>
<dbReference type="Pfam" id="PF09677">
    <property type="entry name" value="TrbI_Ftype"/>
    <property type="match status" value="1"/>
</dbReference>
<accession>A0ABX4IIP0</accession>
<sequence>MGENSMSEHNENPAAGEVVRADVSQPGWRASVRWRLVVCMLVSQIIMTGIGWLVIKAGTPEVVTFDMKGTWDIFMQQSAQQKLDEEKAKSLVTRFNRAMSDSLTDWQKTHNVIILVQPAVVSAQQDITTDIRNDIAARMQEGK</sequence>
<feature type="transmembrane region" description="Helical" evidence="1">
    <location>
        <begin position="34"/>
        <end position="55"/>
    </location>
</feature>
<name>A0ABX4IIP0_9ENTR</name>
<reference evidence="2 3" key="1">
    <citation type="submission" date="2017-06" db="EMBL/GenBank/DDBJ databases">
        <title>Draft genome sequence of nitrogen-fixing Kosakonia pseudosacchari strain NN143 isolated from sugarcane roots.</title>
        <authorList>
            <person name="Li Y."/>
            <person name="Li S."/>
            <person name="Lin L."/>
            <person name="Wu X."/>
            <person name="Yang L."/>
            <person name="Li Y."/>
            <person name="An Q."/>
        </authorList>
    </citation>
    <scope>NUCLEOTIDE SEQUENCE [LARGE SCALE GENOMIC DNA]</scope>
    <source>
        <strain evidence="2 3">NN143</strain>
    </source>
</reference>
<evidence type="ECO:0000256" key="1">
    <source>
        <dbReference type="SAM" id="Phobius"/>
    </source>
</evidence>
<dbReference type="Proteomes" id="UP000219642">
    <property type="component" value="Unassembled WGS sequence"/>
</dbReference>
<keyword evidence="1" id="KW-0812">Transmembrane</keyword>
<keyword evidence="3" id="KW-1185">Reference proteome</keyword>
<organism evidence="2 3">
    <name type="scientific">Kosakonia pseudosacchari</name>
    <dbReference type="NCBI Taxonomy" id="1646340"/>
    <lineage>
        <taxon>Bacteria</taxon>
        <taxon>Pseudomonadati</taxon>
        <taxon>Pseudomonadota</taxon>
        <taxon>Gammaproteobacteria</taxon>
        <taxon>Enterobacterales</taxon>
        <taxon>Enterobacteriaceae</taxon>
        <taxon>Kosakonia</taxon>
    </lineage>
</organism>
<evidence type="ECO:0000313" key="3">
    <source>
        <dbReference type="Proteomes" id="UP000219642"/>
    </source>
</evidence>
<comment type="caution">
    <text evidence="2">The sequence shown here is derived from an EMBL/GenBank/DDBJ whole genome shotgun (WGS) entry which is preliminary data.</text>
</comment>
<keyword evidence="1" id="KW-0472">Membrane</keyword>
<proteinExistence type="predicted"/>
<gene>
    <name evidence="2" type="primary">trbI</name>
    <name evidence="2" type="ORF">BK796_22045</name>
</gene>
<keyword evidence="1" id="KW-1133">Transmembrane helix</keyword>
<protein>
    <submittedName>
        <fullName evidence="2">Type-F conjugative transfer system protein TrbI</fullName>
    </submittedName>
</protein>
<dbReference type="EMBL" id="NITV01000016">
    <property type="protein sequence ID" value="PDO82766.1"/>
    <property type="molecule type" value="Genomic_DNA"/>
</dbReference>
<dbReference type="NCBIfam" id="TIGR02744">
    <property type="entry name" value="TrbI_Ftype"/>
    <property type="match status" value="1"/>
</dbReference>